<evidence type="ECO:0000313" key="2">
    <source>
        <dbReference type="EMBL" id="EEW93389.1"/>
    </source>
</evidence>
<dbReference type="AlphaFoldDB" id="D0BJY6"/>
<accession>D0BJY6</accession>
<dbReference type="eggNOG" id="COG1302">
    <property type="taxonomic scope" value="Bacteria"/>
</dbReference>
<reference evidence="2" key="2">
    <citation type="submission" date="2011-10" db="EMBL/GenBank/DDBJ databases">
        <title>The Genome Sequence of Granulicatella elegans ATCC 700633.</title>
        <authorList>
            <consortium name="The Broad Institute Genome Sequencing Platform"/>
            <consortium name="The Broad Institute Genome Sequencing Center for Infectious Disease"/>
            <person name="Earl A."/>
            <person name="Ward D."/>
            <person name="Feldgarden M."/>
            <person name="Gevers D."/>
            <person name="Sibley C.D."/>
            <person name="Field T.R."/>
            <person name="Grinwis M."/>
            <person name="Eshaghurshan C.S."/>
            <person name="Surette M.G."/>
            <person name="Young S.K."/>
            <person name="Zeng Q."/>
            <person name="Gargeya S."/>
            <person name="Fitzgerald M."/>
            <person name="Haas B."/>
            <person name="Abouelleil A."/>
            <person name="Alvarado L."/>
            <person name="Arachchi H.M."/>
            <person name="Berlin A."/>
            <person name="Brown A."/>
            <person name="Chapman S.B."/>
            <person name="Chen Z."/>
            <person name="Dunbar C."/>
            <person name="Freedman E."/>
            <person name="Gearin G."/>
            <person name="Goldberg J."/>
            <person name="Griggs A."/>
            <person name="Gujja S."/>
            <person name="Heiman D."/>
            <person name="Howarth C."/>
            <person name="Larson L."/>
            <person name="Lui A."/>
            <person name="MacDonald P.J.P."/>
            <person name="Montmayeur A."/>
            <person name="Murphy C."/>
            <person name="Neiman D."/>
            <person name="Pearson M."/>
            <person name="Priest M."/>
            <person name="Roberts A."/>
            <person name="Saif S."/>
            <person name="Shea T."/>
            <person name="Shenoy N."/>
            <person name="Sisk P."/>
            <person name="Stolte C."/>
            <person name="Sykes S."/>
            <person name="Wortman J."/>
            <person name="Nusbaum C."/>
            <person name="Birren B."/>
        </authorList>
    </citation>
    <scope>NUCLEOTIDE SEQUENCE [LARGE SCALE GENOMIC DNA]</scope>
    <source>
        <strain evidence="2">ATCC 700633</strain>
    </source>
</reference>
<evidence type="ECO:0000256" key="1">
    <source>
        <dbReference type="ARBA" id="ARBA00005721"/>
    </source>
</evidence>
<organism evidence="2 3">
    <name type="scientific">Granulicatella elegans ATCC 700633</name>
    <dbReference type="NCBI Taxonomy" id="626369"/>
    <lineage>
        <taxon>Bacteria</taxon>
        <taxon>Bacillati</taxon>
        <taxon>Bacillota</taxon>
        <taxon>Bacilli</taxon>
        <taxon>Lactobacillales</taxon>
        <taxon>Carnobacteriaceae</taxon>
        <taxon>Granulicatella</taxon>
    </lineage>
</organism>
<dbReference type="RefSeq" id="WP_006702545.1">
    <property type="nucleotide sequence ID" value="NZ_KI391971.1"/>
</dbReference>
<dbReference type="EMBL" id="ACRF02000014">
    <property type="protein sequence ID" value="EEW93389.1"/>
    <property type="molecule type" value="Genomic_DNA"/>
</dbReference>
<evidence type="ECO:0008006" key="4">
    <source>
        <dbReference type="Google" id="ProtNLM"/>
    </source>
</evidence>
<keyword evidence="3" id="KW-1185">Reference proteome</keyword>
<name>D0BJY6_9LACT</name>
<dbReference type="InterPro" id="IPR005531">
    <property type="entry name" value="Asp23"/>
</dbReference>
<comment type="similarity">
    <text evidence="1">Belongs to the asp23 family.</text>
</comment>
<sequence length="132" mass="14465">MEKYSNQTAVLGAIEIAPEVIESIAGIVASKVEGFHPLSGIIKTSVNTLFGREELAKGAYLTQEQGEFILDVYGNVDYGVSIPKLALLLQNKIKEQLLFSCELEISQVNIHVQTIIPAKNVDSELFELGDEE</sequence>
<evidence type="ECO:0000313" key="3">
    <source>
        <dbReference type="Proteomes" id="UP000002939"/>
    </source>
</evidence>
<dbReference type="OrthoDB" id="9793465at2"/>
<proteinExistence type="inferred from homology"/>
<dbReference type="STRING" id="626369.HMPREF0446_00271"/>
<protein>
    <recommendedName>
        <fullName evidence="4">Asp23/Gls24 family envelope stress response protein</fullName>
    </recommendedName>
</protein>
<dbReference type="Proteomes" id="UP000002939">
    <property type="component" value="Unassembled WGS sequence"/>
</dbReference>
<reference evidence="2" key="1">
    <citation type="submission" date="2009-09" db="EMBL/GenBank/DDBJ databases">
        <authorList>
            <consortium name="The Broad Institute Genome Sequencing Platform"/>
            <person name="Ward D."/>
            <person name="Feldgarden M."/>
            <person name="Earl A."/>
            <person name="Young S.K."/>
            <person name="Zeng Q."/>
            <person name="Koehrsen M."/>
            <person name="Alvarado L."/>
            <person name="Berlin A."/>
            <person name="Bochicchio J."/>
            <person name="Borenstein D."/>
            <person name="Chapman S.B."/>
            <person name="Chen Z."/>
            <person name="Engels R."/>
            <person name="Freedman E."/>
            <person name="Gellesch M."/>
            <person name="Goldberg J."/>
            <person name="Griggs A."/>
            <person name="Gujja S."/>
            <person name="Heilman E."/>
            <person name="Heiman D."/>
            <person name="Hepburn T."/>
            <person name="Howarth C."/>
            <person name="Jen D."/>
            <person name="Larson L."/>
            <person name="Lewis B."/>
            <person name="Mehta T."/>
            <person name="Park D."/>
            <person name="Pearson M."/>
            <person name="Roberts A."/>
            <person name="Saif S."/>
            <person name="Shea T."/>
            <person name="Shenoy N."/>
            <person name="Sisk P."/>
            <person name="Stolte C."/>
            <person name="Sykes S."/>
            <person name="Thomson T."/>
            <person name="Walk T."/>
            <person name="White J."/>
            <person name="Yandava C."/>
            <person name="Sibley C.D."/>
            <person name="Field T.R."/>
            <person name="Grinwis M."/>
            <person name="Eshaghurshan C.S."/>
            <person name="Surette M.G."/>
            <person name="Haas B."/>
            <person name="Nusbaum C."/>
            <person name="Birren B."/>
        </authorList>
    </citation>
    <scope>NUCLEOTIDE SEQUENCE [LARGE SCALE GENOMIC DNA]</scope>
    <source>
        <strain evidence="2">ATCC 700633</strain>
    </source>
</reference>
<dbReference type="HOGENOM" id="CLU_113198_4_0_9"/>
<dbReference type="Pfam" id="PF03780">
    <property type="entry name" value="Asp23"/>
    <property type="match status" value="1"/>
</dbReference>
<gene>
    <name evidence="2" type="ORF">HMPREF0446_00271</name>
</gene>
<comment type="caution">
    <text evidence="2">The sequence shown here is derived from an EMBL/GenBank/DDBJ whole genome shotgun (WGS) entry which is preliminary data.</text>
</comment>
<dbReference type="PANTHER" id="PTHR34297:SF1">
    <property type="entry name" value="ASP23_GLS24 FAMILY ENVELOPE STRESS RESPONSE PROTEIN"/>
    <property type="match status" value="1"/>
</dbReference>
<dbReference type="PANTHER" id="PTHR34297">
    <property type="entry name" value="HYPOTHETICAL CYTOSOLIC PROTEIN-RELATED"/>
    <property type="match status" value="1"/>
</dbReference>